<dbReference type="Pfam" id="PF01256">
    <property type="entry name" value="Carb_kinase"/>
    <property type="match status" value="1"/>
</dbReference>
<evidence type="ECO:0000256" key="7">
    <source>
        <dbReference type="ARBA" id="ARBA00047472"/>
    </source>
</evidence>
<protein>
    <recommendedName>
        <fullName evidence="8">ATP-dependent (S)-NAD(P)H-hydrate dehydratase</fullName>
        <ecNumber evidence="8">4.2.1.93</ecNumber>
    </recommendedName>
    <alternativeName>
        <fullName evidence="8">ATP-dependent NAD(P)HX dehydratase</fullName>
    </alternativeName>
</protein>
<comment type="cofactor">
    <cofactor evidence="8">
        <name>Mg(2+)</name>
        <dbReference type="ChEBI" id="CHEBI:18420"/>
    </cofactor>
</comment>
<feature type="binding site" evidence="8">
    <location>
        <begin position="201"/>
        <end position="205"/>
    </location>
    <ligand>
        <name>ATP</name>
        <dbReference type="ChEBI" id="CHEBI:30616"/>
    </ligand>
</feature>
<evidence type="ECO:0000256" key="2">
    <source>
        <dbReference type="ARBA" id="ARBA00022741"/>
    </source>
</evidence>
<sequence>MTLKAILTQVKQLIPPLDGSLHKGQSGRFGVLGGALDYTGAPFFAAITSLRFGADLSHVICSPTAAGAIKTYSPDLIVHPILREDKPSEEVSAELDSILSRLHVLVIGPGLGREPYMQSYAKLALSLARKKEMYLVLDADALWMIGQELDLIKGYRRVVLTPNVAEFARLREQVGIDPNSPAEDRAALVSKALGGVTVLQKGATDIISVDAGKDAQETFTVDVLGGLKRCGGQGDILSGAVGTMLAWSKCYENGVFGDKSIPASRFPMLAAVGASVVTRTASRRAFEKEGRGVVTQDMLPEIGKAFAEVFGGEAQGKL</sequence>
<dbReference type="Proteomes" id="UP001221142">
    <property type="component" value="Unassembled WGS sequence"/>
</dbReference>
<evidence type="ECO:0000256" key="3">
    <source>
        <dbReference type="ARBA" id="ARBA00022840"/>
    </source>
</evidence>
<dbReference type="GO" id="GO:0110051">
    <property type="term" value="P:metabolite repair"/>
    <property type="evidence" value="ECO:0007669"/>
    <property type="project" value="TreeGrafter"/>
</dbReference>
<dbReference type="Gene3D" id="3.40.1190.20">
    <property type="match status" value="1"/>
</dbReference>
<dbReference type="NCBIfam" id="TIGR00196">
    <property type="entry name" value="yjeF_cterm"/>
    <property type="match status" value="1"/>
</dbReference>
<gene>
    <name evidence="10" type="ORF">FB45DRAFT_924722</name>
</gene>
<feature type="binding site" evidence="8">
    <location>
        <position position="235"/>
    </location>
    <ligand>
        <name>(6S)-NADPHX</name>
        <dbReference type="ChEBI" id="CHEBI:64076"/>
    </ligand>
</feature>
<dbReference type="GO" id="GO:0047453">
    <property type="term" value="F:ATP-dependent NAD(P)H-hydrate dehydratase activity"/>
    <property type="evidence" value="ECO:0007669"/>
    <property type="project" value="UniProtKB-UniRule"/>
</dbReference>
<dbReference type="PANTHER" id="PTHR12592">
    <property type="entry name" value="ATP-DEPENDENT (S)-NAD(P)H-HYDRATE DEHYDRATASE FAMILY MEMBER"/>
    <property type="match status" value="1"/>
</dbReference>
<keyword evidence="8" id="KW-0963">Cytoplasm</keyword>
<dbReference type="AlphaFoldDB" id="A0AAD7BJZ6"/>
<dbReference type="PROSITE" id="PS51383">
    <property type="entry name" value="YJEF_C_3"/>
    <property type="match status" value="1"/>
</dbReference>
<evidence type="ECO:0000313" key="11">
    <source>
        <dbReference type="Proteomes" id="UP001221142"/>
    </source>
</evidence>
<evidence type="ECO:0000256" key="4">
    <source>
        <dbReference type="ARBA" id="ARBA00022857"/>
    </source>
</evidence>
<keyword evidence="2 8" id="KW-0547">Nucleotide-binding</keyword>
<comment type="subcellular location">
    <subcellularLocation>
        <location evidence="8">Cytoplasm</location>
    </subcellularLocation>
</comment>
<keyword evidence="6 8" id="KW-0456">Lyase</keyword>
<dbReference type="InterPro" id="IPR029056">
    <property type="entry name" value="Ribokinase-like"/>
</dbReference>
<reference evidence="10" key="1">
    <citation type="submission" date="2023-03" db="EMBL/GenBank/DDBJ databases">
        <title>Massive genome expansion in bonnet fungi (Mycena s.s.) driven by repeated elements and novel gene families across ecological guilds.</title>
        <authorList>
            <consortium name="Lawrence Berkeley National Laboratory"/>
            <person name="Harder C.B."/>
            <person name="Miyauchi S."/>
            <person name="Viragh M."/>
            <person name="Kuo A."/>
            <person name="Thoen E."/>
            <person name="Andreopoulos B."/>
            <person name="Lu D."/>
            <person name="Skrede I."/>
            <person name="Drula E."/>
            <person name="Henrissat B."/>
            <person name="Morin E."/>
            <person name="Kohler A."/>
            <person name="Barry K."/>
            <person name="LaButti K."/>
            <person name="Morin E."/>
            <person name="Salamov A."/>
            <person name="Lipzen A."/>
            <person name="Mereny Z."/>
            <person name="Hegedus B."/>
            <person name="Baldrian P."/>
            <person name="Stursova M."/>
            <person name="Weitz H."/>
            <person name="Taylor A."/>
            <person name="Grigoriev I.V."/>
            <person name="Nagy L.G."/>
            <person name="Martin F."/>
            <person name="Kauserud H."/>
        </authorList>
    </citation>
    <scope>NUCLEOTIDE SEQUENCE</scope>
    <source>
        <strain evidence="10">9284</strain>
    </source>
</reference>
<feature type="binding site" evidence="8">
    <location>
        <begin position="163"/>
        <end position="169"/>
    </location>
    <ligand>
        <name>(6S)-NADPHX</name>
        <dbReference type="ChEBI" id="CHEBI:64076"/>
    </ligand>
</feature>
<accession>A0AAD7BJZ6</accession>
<organism evidence="10 11">
    <name type="scientific">Roridomyces roridus</name>
    <dbReference type="NCBI Taxonomy" id="1738132"/>
    <lineage>
        <taxon>Eukaryota</taxon>
        <taxon>Fungi</taxon>
        <taxon>Dikarya</taxon>
        <taxon>Basidiomycota</taxon>
        <taxon>Agaricomycotina</taxon>
        <taxon>Agaricomycetes</taxon>
        <taxon>Agaricomycetidae</taxon>
        <taxon>Agaricales</taxon>
        <taxon>Marasmiineae</taxon>
        <taxon>Mycenaceae</taxon>
        <taxon>Roridomyces</taxon>
    </lineage>
</organism>
<evidence type="ECO:0000259" key="9">
    <source>
        <dbReference type="PROSITE" id="PS51383"/>
    </source>
</evidence>
<dbReference type="InterPro" id="IPR000631">
    <property type="entry name" value="CARKD"/>
</dbReference>
<dbReference type="SUPFAM" id="SSF53613">
    <property type="entry name" value="Ribokinase-like"/>
    <property type="match status" value="1"/>
</dbReference>
<comment type="caution">
    <text evidence="10">The sequence shown here is derived from an EMBL/GenBank/DDBJ whole genome shotgun (WGS) entry which is preliminary data.</text>
</comment>
<comment type="function">
    <text evidence="8">Catalyzes the dehydration of the S-form of NAD(P)HX at the expense of ATP, which is converted to ADP. Together with NAD(P)HX epimerase, which catalyzes the epimerization of the S- and R-forms, the enzyme allows the repair of both epimers of NAD(P)HX, a damaged form of NAD(P)H that is a result of enzymatic or heat-dependent hydration.</text>
</comment>
<keyword evidence="5 8" id="KW-0520">NAD</keyword>
<feature type="binding site" evidence="8">
    <location>
        <begin position="225"/>
        <end position="234"/>
    </location>
    <ligand>
        <name>ATP</name>
        <dbReference type="ChEBI" id="CHEBI:30616"/>
    </ligand>
</feature>
<dbReference type="CDD" id="cd01171">
    <property type="entry name" value="YXKO-related"/>
    <property type="match status" value="1"/>
</dbReference>
<feature type="binding site" evidence="8">
    <location>
        <position position="110"/>
    </location>
    <ligand>
        <name>(6S)-NADPHX</name>
        <dbReference type="ChEBI" id="CHEBI:64076"/>
    </ligand>
</feature>
<dbReference type="FunFam" id="3.40.1190.20:FF:000023">
    <property type="entry name" value="ATP-dependent (S)-NAD(P)H-hydrate dehydratase"/>
    <property type="match status" value="1"/>
</dbReference>
<name>A0AAD7BJZ6_9AGAR</name>
<comment type="catalytic activity">
    <reaction evidence="8">
        <text>(6S)-NADHX + ATP = ADP + phosphate + NADH + H(+)</text>
        <dbReference type="Rhea" id="RHEA:19017"/>
        <dbReference type="ChEBI" id="CHEBI:15378"/>
        <dbReference type="ChEBI" id="CHEBI:30616"/>
        <dbReference type="ChEBI" id="CHEBI:43474"/>
        <dbReference type="ChEBI" id="CHEBI:57945"/>
        <dbReference type="ChEBI" id="CHEBI:64074"/>
        <dbReference type="ChEBI" id="CHEBI:456216"/>
        <dbReference type="EC" id="4.2.1.93"/>
    </reaction>
</comment>
<evidence type="ECO:0000256" key="8">
    <source>
        <dbReference type="HAMAP-Rule" id="MF_03157"/>
    </source>
</evidence>
<evidence type="ECO:0000313" key="10">
    <source>
        <dbReference type="EMBL" id="KAJ7623143.1"/>
    </source>
</evidence>
<dbReference type="GO" id="GO:0005524">
    <property type="term" value="F:ATP binding"/>
    <property type="evidence" value="ECO:0007669"/>
    <property type="project" value="UniProtKB-KW"/>
</dbReference>
<feature type="domain" description="YjeF C-terminal" evidence="9">
    <location>
        <begin position="6"/>
        <end position="309"/>
    </location>
</feature>
<evidence type="ECO:0000256" key="1">
    <source>
        <dbReference type="ARBA" id="ARBA00022553"/>
    </source>
</evidence>
<keyword evidence="3 8" id="KW-0067">ATP-binding</keyword>
<keyword evidence="11" id="KW-1185">Reference proteome</keyword>
<evidence type="ECO:0000256" key="5">
    <source>
        <dbReference type="ARBA" id="ARBA00023027"/>
    </source>
</evidence>
<dbReference type="EMBL" id="JARKIF010000014">
    <property type="protein sequence ID" value="KAJ7623143.1"/>
    <property type="molecule type" value="Genomic_DNA"/>
</dbReference>
<dbReference type="GO" id="GO:0005737">
    <property type="term" value="C:cytoplasm"/>
    <property type="evidence" value="ECO:0007669"/>
    <property type="project" value="UniProtKB-SubCell"/>
</dbReference>
<evidence type="ECO:0000256" key="6">
    <source>
        <dbReference type="ARBA" id="ARBA00023239"/>
    </source>
</evidence>
<comment type="catalytic activity">
    <reaction evidence="7 8">
        <text>(6S)-NADPHX + ATP = ADP + phosphate + NADPH + H(+)</text>
        <dbReference type="Rhea" id="RHEA:32231"/>
        <dbReference type="ChEBI" id="CHEBI:15378"/>
        <dbReference type="ChEBI" id="CHEBI:30616"/>
        <dbReference type="ChEBI" id="CHEBI:43474"/>
        <dbReference type="ChEBI" id="CHEBI:57783"/>
        <dbReference type="ChEBI" id="CHEBI:64076"/>
        <dbReference type="ChEBI" id="CHEBI:456216"/>
        <dbReference type="EC" id="4.2.1.93"/>
    </reaction>
</comment>
<keyword evidence="4" id="KW-0521">NADP</keyword>
<dbReference type="PANTHER" id="PTHR12592:SF0">
    <property type="entry name" value="ATP-DEPENDENT (S)-NAD(P)H-HYDRATE DEHYDRATASE"/>
    <property type="match status" value="1"/>
</dbReference>
<dbReference type="EC" id="4.2.1.93" evidence="8"/>
<dbReference type="HAMAP" id="MF_01965">
    <property type="entry name" value="NADHX_dehydratase"/>
    <property type="match status" value="1"/>
</dbReference>
<dbReference type="GO" id="GO:0046496">
    <property type="term" value="P:nicotinamide nucleotide metabolic process"/>
    <property type="evidence" value="ECO:0007669"/>
    <property type="project" value="UniProtKB-UniRule"/>
</dbReference>
<comment type="similarity">
    <text evidence="8">Belongs to the NnrD/CARKD family.</text>
</comment>
<keyword evidence="1 8" id="KW-0597">Phosphoprotein</keyword>
<proteinExistence type="inferred from homology"/>